<dbReference type="InterPro" id="IPR036072">
    <property type="entry name" value="MYSc_Myo1"/>
</dbReference>
<evidence type="ECO:0000256" key="5">
    <source>
        <dbReference type="ARBA" id="ARBA00022840"/>
    </source>
</evidence>
<keyword evidence="13" id="KW-1185">Reference proteome</keyword>
<feature type="domain" description="TH1" evidence="11">
    <location>
        <begin position="908"/>
        <end position="1082"/>
    </location>
</feature>
<dbReference type="CDD" id="cd01378">
    <property type="entry name" value="MYSc_Myo1"/>
    <property type="match status" value="1"/>
</dbReference>
<dbReference type="FunFam" id="1.20.58.530:FF:000004">
    <property type="entry name" value="Unconventional myosin ID"/>
    <property type="match status" value="1"/>
</dbReference>
<dbReference type="PANTHER" id="PTHR13140">
    <property type="entry name" value="MYOSIN"/>
    <property type="match status" value="1"/>
</dbReference>
<accession>A0A315VAG1</accession>
<evidence type="ECO:0000313" key="13">
    <source>
        <dbReference type="Proteomes" id="UP000250572"/>
    </source>
</evidence>
<dbReference type="GO" id="GO:0000146">
    <property type="term" value="F:microfilament motor activity"/>
    <property type="evidence" value="ECO:0007669"/>
    <property type="project" value="TreeGrafter"/>
</dbReference>
<dbReference type="Gene3D" id="1.20.120.720">
    <property type="entry name" value="Myosin VI head, motor domain, U50 subdomain"/>
    <property type="match status" value="1"/>
</dbReference>
<comment type="caution">
    <text evidence="12">The sequence shown here is derived from an EMBL/GenBank/DDBJ whole genome shotgun (WGS) entry which is preliminary data.</text>
</comment>
<evidence type="ECO:0000256" key="6">
    <source>
        <dbReference type="ARBA" id="ARBA00023123"/>
    </source>
</evidence>
<dbReference type="GO" id="GO:0030048">
    <property type="term" value="P:actin filament-based movement"/>
    <property type="evidence" value="ECO:0007669"/>
    <property type="project" value="TreeGrafter"/>
</dbReference>
<dbReference type="PANTHER" id="PTHR13140:SF852">
    <property type="entry name" value="UNCONVENTIONAL MYOSIN-IH ISOFORM X1"/>
    <property type="match status" value="1"/>
</dbReference>
<evidence type="ECO:0000259" key="10">
    <source>
        <dbReference type="PROSITE" id="PS51456"/>
    </source>
</evidence>
<protein>
    <recommendedName>
        <fullName evidence="14">Myosin IHa</fullName>
    </recommendedName>
</protein>
<evidence type="ECO:0008006" key="14">
    <source>
        <dbReference type="Google" id="ProtNLM"/>
    </source>
</evidence>
<keyword evidence="4 9" id="KW-0547">Nucleotide-binding</keyword>
<dbReference type="Gene3D" id="3.40.850.10">
    <property type="entry name" value="Kinesin motor domain"/>
    <property type="match status" value="1"/>
</dbReference>
<keyword evidence="8 9" id="KW-0009">Actin-binding</keyword>
<feature type="non-terminal residue" evidence="12">
    <location>
        <position position="1"/>
    </location>
</feature>
<dbReference type="GO" id="GO:0007015">
    <property type="term" value="P:actin filament organization"/>
    <property type="evidence" value="ECO:0007669"/>
    <property type="project" value="TreeGrafter"/>
</dbReference>
<dbReference type="FunFam" id="1.20.5.190:FF:000085">
    <property type="entry name" value="Myosin IHa"/>
    <property type="match status" value="1"/>
</dbReference>
<dbReference type="GO" id="GO:0005886">
    <property type="term" value="C:plasma membrane"/>
    <property type="evidence" value="ECO:0007669"/>
    <property type="project" value="TreeGrafter"/>
</dbReference>
<feature type="domain" description="Myosin motor" evidence="10">
    <location>
        <begin position="15"/>
        <end position="753"/>
    </location>
</feature>
<dbReference type="Pfam" id="PF00063">
    <property type="entry name" value="Myosin_head"/>
    <property type="match status" value="2"/>
</dbReference>
<keyword evidence="5 9" id="KW-0067">ATP-binding</keyword>
<evidence type="ECO:0000313" key="12">
    <source>
        <dbReference type="EMBL" id="PWA19725.1"/>
    </source>
</evidence>
<gene>
    <name evidence="12" type="ORF">CCH79_00006983</name>
</gene>
<dbReference type="FunFam" id="3.40.850.10:FF:000101">
    <property type="entry name" value="Slow myosin heavy chain 2"/>
    <property type="match status" value="1"/>
</dbReference>
<dbReference type="EMBL" id="NHOQ01002094">
    <property type="protein sequence ID" value="PWA19725.1"/>
    <property type="molecule type" value="Genomic_DNA"/>
</dbReference>
<evidence type="ECO:0000256" key="1">
    <source>
        <dbReference type="ARBA" id="ARBA00004544"/>
    </source>
</evidence>
<proteinExistence type="inferred from homology"/>
<dbReference type="Proteomes" id="UP000250572">
    <property type="component" value="Unassembled WGS sequence"/>
</dbReference>
<keyword evidence="7 9" id="KW-0505">Motor protein</keyword>
<feature type="region of interest" description="Actin-binding" evidence="9">
    <location>
        <begin position="614"/>
        <end position="636"/>
    </location>
</feature>
<dbReference type="InterPro" id="IPR001609">
    <property type="entry name" value="Myosin_head_motor_dom-like"/>
</dbReference>
<keyword evidence="3" id="KW-0677">Repeat</keyword>
<organism evidence="12 13">
    <name type="scientific">Gambusia affinis</name>
    <name type="common">Western mosquitofish</name>
    <name type="synonym">Heterandria affinis</name>
    <dbReference type="NCBI Taxonomy" id="33528"/>
    <lineage>
        <taxon>Eukaryota</taxon>
        <taxon>Metazoa</taxon>
        <taxon>Chordata</taxon>
        <taxon>Craniata</taxon>
        <taxon>Vertebrata</taxon>
        <taxon>Euteleostomi</taxon>
        <taxon>Actinopterygii</taxon>
        <taxon>Neopterygii</taxon>
        <taxon>Teleostei</taxon>
        <taxon>Neoteleostei</taxon>
        <taxon>Acanthomorphata</taxon>
        <taxon>Ovalentaria</taxon>
        <taxon>Atherinomorphae</taxon>
        <taxon>Cyprinodontiformes</taxon>
        <taxon>Poeciliidae</taxon>
        <taxon>Poeciliinae</taxon>
        <taxon>Gambusia</taxon>
    </lineage>
</organism>
<dbReference type="PROSITE" id="PS51456">
    <property type="entry name" value="MYOSIN_MOTOR"/>
    <property type="match status" value="1"/>
</dbReference>
<evidence type="ECO:0000256" key="8">
    <source>
        <dbReference type="ARBA" id="ARBA00023203"/>
    </source>
</evidence>
<dbReference type="InterPro" id="IPR027417">
    <property type="entry name" value="P-loop_NTPase"/>
</dbReference>
<dbReference type="STRING" id="33528.ENSGAFP00000018496"/>
<sequence length="1087" mass="125432">GRLDMEGALTARDRVGIQDFVLLDETTEVAVISNLKKRFSKDLIYTYIGTLIVSVNPYKDLDIYSKKQMDVYMGVNFFELPPHIYALADNAYHTMLTEFNNHFILISGESGAGKTEASKKILQYYAVSCPSTTLMNTVRDKMLMSNPVLEAFGNAKTLKNDNSSRFGKYMDIQFDSQGDAVGGHILNYLLEKSRVVHQNHGERNFHIFYQLVEGGSDDLLTQLGLERDVQHYYYLTQGECAIVSSINDKNDWKSVKNALQVIEFDETNTNTNMLVKIKNLRISVQHLFRVVASVLHLGNVHFDPDSKGHALLKNNTELKWVSDVRKANIPERDVRTRLRNPLGDSFQFPSQLLGVDANNLKEGLTFRKIEAKTEQVLSPFTIDHAIYVRDALAKAIYGQTFTWLVNRINESMENKDSSRKTVIGLLDIYGFEVFYVNSFEQFCINYCNEKLQQLFIQLTLKAEQEEYEAEGIEWEPVQFFNNKIICDLVEEKHRGIISILDEECLRPGDATDLTFLERLEEKMGNHPHFVTHRLADKMTRKTLERGDFRLLHYAGEVTYCVVGFLDKNNDLLYRNIRNLVCQSKNMIVRECFSAVDTTNKRRPETVATQFKNSLQKLTEILMAKEAWYIRCLKSNESKQPGQFDEALIRHQVKYLGLMEHLRVRRAGFAYRRKYEDFLKRSCKKHIFPHDFVLDFVYKPLCPATWPHWRGMPADGVEVLVQHLGYLPDEYKMGRTKIFIRHPRTLYATEDAYEKCKHDLASKLQAKYKGYKVKGEFKKQKEAATKIETCWRGAQARKEKEKRAWAVKVIKKFIKAYINRGEAKSTDNSEYLAFVRQSYLNRLKNNLPKTVLDKTTWLTPPAVLTEASEILRKLHYRLMVRKYVRGIPPQKKTQLQMKVVTSAIFKGKKENYPPSIPQSFLDTRISEQEINIRVLSMIRNEQIKYSVPVIKYDRNGFKPRPRQLILTKTAAYLLEEAKIKQRVSYNSLKGISVSNLSDGIIVIHITCEEPKQKGDLIIQCEHLYEFLTKLSIIANKQDAIKVVQGSITIKIQSGKESAVDFTTGQEPMVYKAKNGHLMVVSCNTNKDT</sequence>
<dbReference type="Gene3D" id="1.10.10.820">
    <property type="match status" value="1"/>
</dbReference>
<dbReference type="GO" id="GO:0006897">
    <property type="term" value="P:endocytosis"/>
    <property type="evidence" value="ECO:0007669"/>
    <property type="project" value="TreeGrafter"/>
</dbReference>
<dbReference type="SUPFAM" id="SSF52540">
    <property type="entry name" value="P-loop containing nucleoside triphosphate hydrolases"/>
    <property type="match status" value="1"/>
</dbReference>
<dbReference type="GO" id="GO:0005902">
    <property type="term" value="C:microvillus"/>
    <property type="evidence" value="ECO:0007669"/>
    <property type="project" value="TreeGrafter"/>
</dbReference>
<keyword evidence="6 9" id="KW-0518">Myosin</keyword>
<dbReference type="Gene3D" id="6.20.240.20">
    <property type="match status" value="1"/>
</dbReference>
<dbReference type="PROSITE" id="PS50096">
    <property type="entry name" value="IQ"/>
    <property type="match status" value="2"/>
</dbReference>
<evidence type="ECO:0000256" key="9">
    <source>
        <dbReference type="PROSITE-ProRule" id="PRU00782"/>
    </source>
</evidence>
<evidence type="ECO:0000259" key="11">
    <source>
        <dbReference type="PROSITE" id="PS51757"/>
    </source>
</evidence>
<dbReference type="Gene3D" id="1.20.58.530">
    <property type="match status" value="1"/>
</dbReference>
<evidence type="ECO:0000256" key="3">
    <source>
        <dbReference type="ARBA" id="ARBA00022737"/>
    </source>
</evidence>
<dbReference type="GO" id="GO:0005938">
    <property type="term" value="C:cell cortex"/>
    <property type="evidence" value="ECO:0007669"/>
    <property type="project" value="UniProtKB-SubCell"/>
</dbReference>
<evidence type="ECO:0000256" key="4">
    <source>
        <dbReference type="ARBA" id="ARBA00022741"/>
    </source>
</evidence>
<dbReference type="GO" id="GO:0005524">
    <property type="term" value="F:ATP binding"/>
    <property type="evidence" value="ECO:0007669"/>
    <property type="project" value="UniProtKB-UniRule"/>
</dbReference>
<name>A0A315VAG1_GAMAF</name>
<dbReference type="PRINTS" id="PR00193">
    <property type="entry name" value="MYOSINHEAVY"/>
</dbReference>
<dbReference type="GO" id="GO:0051015">
    <property type="term" value="F:actin filament binding"/>
    <property type="evidence" value="ECO:0007669"/>
    <property type="project" value="TreeGrafter"/>
</dbReference>
<dbReference type="PROSITE" id="PS51757">
    <property type="entry name" value="TH1"/>
    <property type="match status" value="1"/>
</dbReference>
<dbReference type="FunFam" id="1.10.10.820:FF:000001">
    <property type="entry name" value="Myosin heavy chain"/>
    <property type="match status" value="1"/>
</dbReference>
<dbReference type="GO" id="GO:0016459">
    <property type="term" value="C:myosin complex"/>
    <property type="evidence" value="ECO:0007669"/>
    <property type="project" value="UniProtKB-KW"/>
</dbReference>
<dbReference type="InterPro" id="IPR036961">
    <property type="entry name" value="Kinesin_motor_dom_sf"/>
</dbReference>
<evidence type="ECO:0000256" key="7">
    <source>
        <dbReference type="ARBA" id="ARBA00023175"/>
    </source>
</evidence>
<dbReference type="InterPro" id="IPR010926">
    <property type="entry name" value="Myosin_TH1"/>
</dbReference>
<dbReference type="SMART" id="SM00242">
    <property type="entry name" value="MYSc"/>
    <property type="match status" value="1"/>
</dbReference>
<comment type="similarity">
    <text evidence="2 9">Belongs to the TRAFAC class myosin-kinesin ATPase superfamily. Myosin family.</text>
</comment>
<evidence type="ECO:0000256" key="2">
    <source>
        <dbReference type="ARBA" id="ARBA00008314"/>
    </source>
</evidence>
<feature type="non-terminal residue" evidence="12">
    <location>
        <position position="1087"/>
    </location>
</feature>
<dbReference type="Pfam" id="PF06017">
    <property type="entry name" value="Myosin_TH1"/>
    <property type="match status" value="1"/>
</dbReference>
<comment type="subcellular location">
    <subcellularLocation>
        <location evidence="1">Cytoplasm</location>
        <location evidence="1">Cell cortex</location>
    </subcellularLocation>
</comment>
<feature type="binding site" evidence="9">
    <location>
        <begin position="108"/>
        <end position="115"/>
    </location>
    <ligand>
        <name>ATP</name>
        <dbReference type="ChEBI" id="CHEBI:30616"/>
    </ligand>
</feature>
<dbReference type="AlphaFoldDB" id="A0A315VAG1"/>
<reference evidence="12 13" key="1">
    <citation type="journal article" date="2018" name="G3 (Bethesda)">
        <title>A High-Quality Reference Genome for the Invasive Mosquitofish Gambusia affinis Using a Chicago Library.</title>
        <authorList>
            <person name="Hoffberg S.L."/>
            <person name="Troendle N.J."/>
            <person name="Glenn T.C."/>
            <person name="Mahmud O."/>
            <person name="Louha S."/>
            <person name="Chalopin D."/>
            <person name="Bennetzen J.L."/>
            <person name="Mauricio R."/>
        </authorList>
    </citation>
    <scope>NUCLEOTIDE SEQUENCE [LARGE SCALE GENOMIC DNA]</scope>
    <source>
        <strain evidence="12">NE01/NJP1002.9</strain>
        <tissue evidence="12">Muscle</tissue>
    </source>
</reference>
<dbReference type="Gene3D" id="1.20.5.190">
    <property type="match status" value="1"/>
</dbReference>